<name>A0ABT4Q2F3_9BACL</name>
<dbReference type="RefSeq" id="WP_269879433.1">
    <property type="nucleotide sequence ID" value="NZ_JAQAGZ010000001.1"/>
</dbReference>
<evidence type="ECO:0000313" key="1">
    <source>
        <dbReference type="EMBL" id="MCZ8511062.1"/>
    </source>
</evidence>
<evidence type="ECO:0000313" key="2">
    <source>
        <dbReference type="Proteomes" id="UP001527882"/>
    </source>
</evidence>
<proteinExistence type="predicted"/>
<dbReference type="EMBL" id="JAQAGZ010000001">
    <property type="protein sequence ID" value="MCZ8511062.1"/>
    <property type="molecule type" value="Genomic_DNA"/>
</dbReference>
<organism evidence="1 2">
    <name type="scientific">Paenibacillus gyeongsangnamensis</name>
    <dbReference type="NCBI Taxonomy" id="3388067"/>
    <lineage>
        <taxon>Bacteria</taxon>
        <taxon>Bacillati</taxon>
        <taxon>Bacillota</taxon>
        <taxon>Bacilli</taxon>
        <taxon>Bacillales</taxon>
        <taxon>Paenibacillaceae</taxon>
        <taxon>Paenibacillus</taxon>
    </lineage>
</organism>
<gene>
    <name evidence="1" type="ORF">O9H85_01145</name>
</gene>
<keyword evidence="2" id="KW-1185">Reference proteome</keyword>
<reference evidence="1 2" key="1">
    <citation type="submission" date="2022-12" db="EMBL/GenBank/DDBJ databases">
        <title>Draft genome sequence of Paenibacillus sp. dW9.</title>
        <authorList>
            <person name="Choi E.-W."/>
            <person name="Kim D.-U."/>
        </authorList>
    </citation>
    <scope>NUCLEOTIDE SEQUENCE [LARGE SCALE GENOMIC DNA]</scope>
    <source>
        <strain evidence="2">dW9</strain>
    </source>
</reference>
<protein>
    <submittedName>
        <fullName evidence="1">Uncharacterized protein</fullName>
    </submittedName>
</protein>
<comment type="caution">
    <text evidence="1">The sequence shown here is derived from an EMBL/GenBank/DDBJ whole genome shotgun (WGS) entry which is preliminary data.</text>
</comment>
<sequence>MDVLNPFVGVLFGSPERRIDVAGIDGGDHGSALRGLRLEPIPPRYAEPLPPPMHELMRMEAIAAIITDMPFVILGRPLFLPG</sequence>
<accession>A0ABT4Q2F3</accession>
<dbReference type="Proteomes" id="UP001527882">
    <property type="component" value="Unassembled WGS sequence"/>
</dbReference>